<dbReference type="Gene3D" id="2.120.10.30">
    <property type="entry name" value="TolB, C-terminal domain"/>
    <property type="match status" value="1"/>
</dbReference>
<proteinExistence type="predicted"/>
<dbReference type="InterPro" id="IPR001375">
    <property type="entry name" value="Peptidase_S9_cat"/>
</dbReference>
<dbReference type="GO" id="GO:0006508">
    <property type="term" value="P:proteolysis"/>
    <property type="evidence" value="ECO:0007669"/>
    <property type="project" value="InterPro"/>
</dbReference>
<dbReference type="InterPro" id="IPR050585">
    <property type="entry name" value="Xaa-Pro_dipeptidyl-ppase/CocE"/>
</dbReference>
<reference evidence="2 3" key="1">
    <citation type="submission" date="2019-06" db="EMBL/GenBank/DDBJ databases">
        <title>Whole genome shotgun sequence of Acetobacter orleanensis NBRC 13752.</title>
        <authorList>
            <person name="Hosoyama A."/>
            <person name="Uohara A."/>
            <person name="Ohji S."/>
            <person name="Ichikawa N."/>
        </authorList>
    </citation>
    <scope>NUCLEOTIDE SEQUENCE [LARGE SCALE GENOMIC DNA]</scope>
    <source>
        <strain evidence="2 3">NBRC 13752</strain>
    </source>
</reference>
<gene>
    <name evidence="2" type="ORF">AOR01nite_08780</name>
</gene>
<sequence>MIEALSVSPERLAMSDLPSSLTAPAEGPAPMPCGTWPSRVTAALVAGKTLSLSEVNTDGNAVFWLERRPAEKGRSVLMRWTQGQRATEALPAQCDVATRVHEYGGGAYAVRGGCIAFSDKKTGSVWLVPQEGAQPVQIAGEDGLRYADLRFDPTATTVLAVREDHRAEGEAKAALVALKMPVGAARAQEGVLYNGPDFLSSPAVSPDGTRMAWVEWQHPDMPWDATRLCLADVERDAEGRITALRNRQVLTGATQRESVLEPRWTENGTLLAISDRSGCWTLWRVQADHTPPSLVPCTMPEGEIGQPAWVFGQRSYQPLPEGGCVVLAVRDGRTNCLIQPAQGQALPCAAHPDQCPVPLADGRFAWLEVPEDALPAVVVGSMTHGAEQVLQRAATLDLAPADIARAETVRFPVPGLEGASGHALFYPPANSRACVPEGTLPPMIVQVHGGPTARANEGFSFKVQWWTSRGFAVLDVNYGGSTGFGRAWRERLNGAWGVVDVADCLAACRHMVATGRVDPKRLAIRGSSAGGMTVLVALAESDLFAAGVSLYGVTDLRALAQETHKFEARYLDGLIGPWPEAEAVYLARSPLSVAHKIKAAVLLLQGADDKVVPPGQAHAMARALEEAGSPCTLHEFPGEGHGFRQEVTIRKALEEELAFYGRVFGF</sequence>
<keyword evidence="3" id="KW-1185">Reference proteome</keyword>
<dbReference type="Proteomes" id="UP000317617">
    <property type="component" value="Unassembled WGS sequence"/>
</dbReference>
<dbReference type="AlphaFoldDB" id="A0A4Y3THF5"/>
<dbReference type="InterPro" id="IPR011042">
    <property type="entry name" value="6-blade_b-propeller_TolB-like"/>
</dbReference>
<dbReference type="PANTHER" id="PTHR43056:SF5">
    <property type="entry name" value="PEPTIDASE S9 PROLYL OLIGOPEPTIDASE CATALYTIC DOMAIN-CONTAINING PROTEIN"/>
    <property type="match status" value="1"/>
</dbReference>
<dbReference type="SUPFAM" id="SSF53474">
    <property type="entry name" value="alpha/beta-Hydrolases"/>
    <property type="match status" value="1"/>
</dbReference>
<accession>A0A4Y3THF5</accession>
<evidence type="ECO:0000313" key="3">
    <source>
        <dbReference type="Proteomes" id="UP000317617"/>
    </source>
</evidence>
<evidence type="ECO:0000313" key="2">
    <source>
        <dbReference type="EMBL" id="GEB82401.1"/>
    </source>
</evidence>
<protein>
    <submittedName>
        <fullName evidence="2">Peptidase</fullName>
    </submittedName>
</protein>
<name>A0A4Y3THF5_9PROT</name>
<dbReference type="EMBL" id="BJMU01000003">
    <property type="protein sequence ID" value="GEB82401.1"/>
    <property type="molecule type" value="Genomic_DNA"/>
</dbReference>
<dbReference type="PANTHER" id="PTHR43056">
    <property type="entry name" value="PEPTIDASE S9 PROLYL OLIGOPEPTIDASE"/>
    <property type="match status" value="1"/>
</dbReference>
<evidence type="ECO:0000259" key="1">
    <source>
        <dbReference type="Pfam" id="PF00326"/>
    </source>
</evidence>
<dbReference type="Pfam" id="PF00326">
    <property type="entry name" value="Peptidase_S9"/>
    <property type="match status" value="1"/>
</dbReference>
<dbReference type="GO" id="GO:0008236">
    <property type="term" value="F:serine-type peptidase activity"/>
    <property type="evidence" value="ECO:0007669"/>
    <property type="project" value="InterPro"/>
</dbReference>
<dbReference type="InterPro" id="IPR029058">
    <property type="entry name" value="AB_hydrolase_fold"/>
</dbReference>
<feature type="domain" description="Peptidase S9 prolyl oligopeptidase catalytic" evidence="1">
    <location>
        <begin position="459"/>
        <end position="665"/>
    </location>
</feature>
<dbReference type="SUPFAM" id="SSF82171">
    <property type="entry name" value="DPP6 N-terminal domain-like"/>
    <property type="match status" value="1"/>
</dbReference>
<organism evidence="2 3">
    <name type="scientific">Acetobacter orleanensis</name>
    <dbReference type="NCBI Taxonomy" id="104099"/>
    <lineage>
        <taxon>Bacteria</taxon>
        <taxon>Pseudomonadati</taxon>
        <taxon>Pseudomonadota</taxon>
        <taxon>Alphaproteobacteria</taxon>
        <taxon>Acetobacterales</taxon>
        <taxon>Acetobacteraceae</taxon>
        <taxon>Acetobacter</taxon>
    </lineage>
</organism>
<dbReference type="Gene3D" id="3.40.50.1820">
    <property type="entry name" value="alpha/beta hydrolase"/>
    <property type="match status" value="1"/>
</dbReference>
<comment type="caution">
    <text evidence="2">The sequence shown here is derived from an EMBL/GenBank/DDBJ whole genome shotgun (WGS) entry which is preliminary data.</text>
</comment>
<dbReference type="STRING" id="104099.AD949_08120"/>